<dbReference type="AlphaFoldDB" id="A0A284VMC1"/>
<name>A0A284VMC1_9EURY</name>
<gene>
    <name evidence="1" type="ORF">MNV_1800014</name>
</gene>
<evidence type="ECO:0000313" key="1">
    <source>
        <dbReference type="EMBL" id="SNQ60430.1"/>
    </source>
</evidence>
<accession>A0A284VMC1</accession>
<dbReference type="RefSeq" id="WP_096204781.1">
    <property type="nucleotide sequence ID" value="NZ_FZMP01000091.1"/>
</dbReference>
<proteinExistence type="predicted"/>
<organism evidence="1 2">
    <name type="scientific">Candidatus Methanoperedens nitratireducens</name>
    <dbReference type="NCBI Taxonomy" id="1392998"/>
    <lineage>
        <taxon>Archaea</taxon>
        <taxon>Methanobacteriati</taxon>
        <taxon>Methanobacteriota</taxon>
        <taxon>Stenosarchaea group</taxon>
        <taxon>Methanomicrobia</taxon>
        <taxon>Methanosarcinales</taxon>
        <taxon>ANME-2 cluster</taxon>
        <taxon>Candidatus Methanoperedentaceae</taxon>
        <taxon>Candidatus Methanoperedens</taxon>
    </lineage>
</organism>
<evidence type="ECO:0000313" key="2">
    <source>
        <dbReference type="Proteomes" id="UP000218615"/>
    </source>
</evidence>
<sequence length="488" mass="55133">MILRKNISLTEDYLKKLEPLMKKHKGNLSAVIREMIDLADAAFADPDSVKRLISGLKKEQNLTSSTLIWALKNLEGRLPDEETVHNIIGSEVSSISSLEKRLNEMGSEIYWDCSVKSSSDNDIKPNNATFIITGKNMDLNTYMAAVVAVFASKKHNLGVIKVKNVNNSIEMDMGAGEEEWSRKSITAHFGHLEEAFSELYKKPDFWSIIISLYIKMNYDMVAISRQFFEETLTGRNSPRFTICVERFCDSPVNRIPPDELLKKIAVLYPRMGIIKNIDINKDSLIIHHGLSEPEAIKKLTDMFTELLNLNGRTYGATISENLIVMKLQPEVGKILTRMIDDLKPRDSPIADYRTDLLKMLDMLRNVPSDEDFIKTFGSKFGKKMIQNYEKDKKIDRWDAGTFLKYLQEAGAIIGQDSKWGSVSENVIRGEINASNLIKSNGDNGATNGMFINGIFSGWVSHAFGDPSKMVYKNQVMSENTQLEVYIAI</sequence>
<dbReference type="Proteomes" id="UP000218615">
    <property type="component" value="Unassembled WGS sequence"/>
</dbReference>
<keyword evidence="2" id="KW-1185">Reference proteome</keyword>
<reference evidence="2" key="1">
    <citation type="submission" date="2017-06" db="EMBL/GenBank/DDBJ databases">
        <authorList>
            <person name="Cremers G."/>
        </authorList>
    </citation>
    <scope>NUCLEOTIDE SEQUENCE [LARGE SCALE GENOMIC DNA]</scope>
</reference>
<dbReference type="EMBL" id="FZMP01000091">
    <property type="protein sequence ID" value="SNQ60430.1"/>
    <property type="molecule type" value="Genomic_DNA"/>
</dbReference>
<protein>
    <submittedName>
        <fullName evidence="1">Uncharacterized protein</fullName>
    </submittedName>
</protein>